<evidence type="ECO:0000259" key="3">
    <source>
        <dbReference type="Pfam" id="PF13649"/>
    </source>
</evidence>
<accession>A0ABW7MKC1</accession>
<dbReference type="CDD" id="cd02440">
    <property type="entry name" value="AdoMet_MTases"/>
    <property type="match status" value="1"/>
</dbReference>
<dbReference type="Gene3D" id="3.40.50.150">
    <property type="entry name" value="Vaccinia Virus protein VP39"/>
    <property type="match status" value="1"/>
</dbReference>
<dbReference type="InterPro" id="IPR029063">
    <property type="entry name" value="SAM-dependent_MTases_sf"/>
</dbReference>
<evidence type="ECO:0000256" key="1">
    <source>
        <dbReference type="ARBA" id="ARBA00022603"/>
    </source>
</evidence>
<dbReference type="SUPFAM" id="SSF53335">
    <property type="entry name" value="S-adenosyl-L-methionine-dependent methyltransferases"/>
    <property type="match status" value="1"/>
</dbReference>
<keyword evidence="2 4" id="KW-0808">Transferase</keyword>
<dbReference type="RefSeq" id="WP_395436554.1">
    <property type="nucleotide sequence ID" value="NZ_JBAWKC010000001.1"/>
</dbReference>
<dbReference type="Pfam" id="PF13649">
    <property type="entry name" value="Methyltransf_25"/>
    <property type="match status" value="1"/>
</dbReference>
<comment type="caution">
    <text evidence="4">The sequence shown here is derived from an EMBL/GenBank/DDBJ whole genome shotgun (WGS) entry which is preliminary data.</text>
</comment>
<feature type="domain" description="Methyltransferase" evidence="3">
    <location>
        <begin position="47"/>
        <end position="139"/>
    </location>
</feature>
<dbReference type="GO" id="GO:0032259">
    <property type="term" value="P:methylation"/>
    <property type="evidence" value="ECO:0007669"/>
    <property type="project" value="UniProtKB-KW"/>
</dbReference>
<keyword evidence="5" id="KW-1185">Reference proteome</keyword>
<protein>
    <submittedName>
        <fullName evidence="4">Class I SAM-dependent methyltransferase</fullName>
        <ecNumber evidence="4">2.1.1.-</ecNumber>
    </submittedName>
</protein>
<evidence type="ECO:0000313" key="4">
    <source>
        <dbReference type="EMBL" id="MFH6767271.1"/>
    </source>
</evidence>
<dbReference type="GO" id="GO:0008168">
    <property type="term" value="F:methyltransferase activity"/>
    <property type="evidence" value="ECO:0007669"/>
    <property type="project" value="UniProtKB-KW"/>
</dbReference>
<dbReference type="EC" id="2.1.1.-" evidence="4"/>
<sequence length="214" mass="24777">MDRYQETFKTWNKLAPLYQDKFMHLDLYNDTYDKFLSLVKKQQGLNIIDLGCGPGNICKYLLTKNPELQITAIDVSSNMIELANRNSPSAEFLTMDIREISRLKKEYTGIICGFCIPYLSQSDLINLIAHCKNLLKKTGILYLSFVEGDYNQSGYQVGSNGDKMYFYYHPLDLLQETLKANCFKTEHLIHKHYIKIDHTEEIHTIIIVSKISES</sequence>
<dbReference type="PANTHER" id="PTHR43861">
    <property type="entry name" value="TRANS-ACONITATE 2-METHYLTRANSFERASE-RELATED"/>
    <property type="match status" value="1"/>
</dbReference>
<dbReference type="EMBL" id="JBAWKC010000001">
    <property type="protein sequence ID" value="MFH6767271.1"/>
    <property type="molecule type" value="Genomic_DNA"/>
</dbReference>
<dbReference type="Proteomes" id="UP001610104">
    <property type="component" value="Unassembled WGS sequence"/>
</dbReference>
<proteinExistence type="predicted"/>
<keyword evidence="1 4" id="KW-0489">Methyltransferase</keyword>
<organism evidence="4 5">
    <name type="scientific">Gaetbulibacter aquiaggeris</name>
    <dbReference type="NCBI Taxonomy" id="1735373"/>
    <lineage>
        <taxon>Bacteria</taxon>
        <taxon>Pseudomonadati</taxon>
        <taxon>Bacteroidota</taxon>
        <taxon>Flavobacteriia</taxon>
        <taxon>Flavobacteriales</taxon>
        <taxon>Flavobacteriaceae</taxon>
        <taxon>Gaetbulibacter</taxon>
    </lineage>
</organism>
<name>A0ABW7MKC1_9FLAO</name>
<gene>
    <name evidence="4" type="ORF">V8G56_00870</name>
</gene>
<evidence type="ECO:0000256" key="2">
    <source>
        <dbReference type="ARBA" id="ARBA00022679"/>
    </source>
</evidence>
<dbReference type="PANTHER" id="PTHR43861:SF1">
    <property type="entry name" value="TRANS-ACONITATE 2-METHYLTRANSFERASE"/>
    <property type="match status" value="1"/>
</dbReference>
<evidence type="ECO:0000313" key="5">
    <source>
        <dbReference type="Proteomes" id="UP001610104"/>
    </source>
</evidence>
<dbReference type="InterPro" id="IPR041698">
    <property type="entry name" value="Methyltransf_25"/>
</dbReference>
<reference evidence="4 5" key="1">
    <citation type="submission" date="2024-02" db="EMBL/GenBank/DDBJ databases">
        <title>A Gaetbulibacter species isolated from tidal flats and genomic insights of their niches.</title>
        <authorList>
            <person name="Ye Y."/>
        </authorList>
    </citation>
    <scope>NUCLEOTIDE SEQUENCE [LARGE SCALE GENOMIC DNA]</scope>
    <source>
        <strain evidence="4 5">KEM-8</strain>
    </source>
</reference>